<evidence type="ECO:0000259" key="2">
    <source>
        <dbReference type="Pfam" id="PF01558"/>
    </source>
</evidence>
<dbReference type="InterPro" id="IPR019752">
    <property type="entry name" value="Pyrv/ketoisovalerate_OxRed_cat"/>
</dbReference>
<dbReference type="Pfam" id="PF01558">
    <property type="entry name" value="POR"/>
    <property type="match status" value="1"/>
</dbReference>
<proteinExistence type="predicted"/>
<evidence type="ECO:0000313" key="3">
    <source>
        <dbReference type="EMBL" id="GAH42449.1"/>
    </source>
</evidence>
<dbReference type="InterPro" id="IPR002869">
    <property type="entry name" value="Pyrv_flavodox_OxRed_cen"/>
</dbReference>
<name>X1GLH1_9ZZZZ</name>
<dbReference type="SUPFAM" id="SSF53323">
    <property type="entry name" value="Pyruvate-ferredoxin oxidoreductase, PFOR, domain III"/>
    <property type="match status" value="1"/>
</dbReference>
<dbReference type="EMBL" id="BARU01011201">
    <property type="protein sequence ID" value="GAH42449.1"/>
    <property type="molecule type" value="Genomic_DNA"/>
</dbReference>
<feature type="non-terminal residue" evidence="3">
    <location>
        <position position="73"/>
    </location>
</feature>
<dbReference type="AlphaFoldDB" id="X1GLH1"/>
<dbReference type="GO" id="GO:0016903">
    <property type="term" value="F:oxidoreductase activity, acting on the aldehyde or oxo group of donors"/>
    <property type="evidence" value="ECO:0007669"/>
    <property type="project" value="InterPro"/>
</dbReference>
<comment type="caution">
    <text evidence="3">The sequence shown here is derived from an EMBL/GenBank/DDBJ whole genome shotgun (WGS) entry which is preliminary data.</text>
</comment>
<reference evidence="3" key="1">
    <citation type="journal article" date="2014" name="Front. Microbiol.">
        <title>High frequency of phylogenetically diverse reductive dehalogenase-homologous genes in deep subseafloor sedimentary metagenomes.</title>
        <authorList>
            <person name="Kawai M."/>
            <person name="Futagami T."/>
            <person name="Toyoda A."/>
            <person name="Takaki Y."/>
            <person name="Nishi S."/>
            <person name="Hori S."/>
            <person name="Arai W."/>
            <person name="Tsubouchi T."/>
            <person name="Morono Y."/>
            <person name="Uchiyama I."/>
            <person name="Ito T."/>
            <person name="Fujiyama A."/>
            <person name="Inagaki F."/>
            <person name="Takami H."/>
        </authorList>
    </citation>
    <scope>NUCLEOTIDE SEQUENCE</scope>
    <source>
        <strain evidence="3">Expedition CK06-06</strain>
    </source>
</reference>
<accession>X1GLH1</accession>
<evidence type="ECO:0000256" key="1">
    <source>
        <dbReference type="ARBA" id="ARBA00023002"/>
    </source>
</evidence>
<organism evidence="3">
    <name type="scientific">marine sediment metagenome</name>
    <dbReference type="NCBI Taxonomy" id="412755"/>
    <lineage>
        <taxon>unclassified sequences</taxon>
        <taxon>metagenomes</taxon>
        <taxon>ecological metagenomes</taxon>
    </lineage>
</organism>
<dbReference type="Gene3D" id="3.40.920.10">
    <property type="entry name" value="Pyruvate-ferredoxin oxidoreductase, PFOR, domain III"/>
    <property type="match status" value="1"/>
</dbReference>
<gene>
    <name evidence="3" type="ORF">S03H2_21105</name>
</gene>
<protein>
    <recommendedName>
        <fullName evidence="2">Pyruvate/ketoisovalerate oxidoreductase catalytic domain-containing protein</fullName>
    </recommendedName>
</protein>
<sequence>MNDISIVLCGEAGQGIQTVEQLLTKIVKKSGFNVFSTKEYMSRVRGGSNSTQLRISTEPVSAYINRIDILITL</sequence>
<feature type="domain" description="Pyruvate/ketoisovalerate oxidoreductase catalytic" evidence="2">
    <location>
        <begin position="12"/>
        <end position="72"/>
    </location>
</feature>
<keyword evidence="1" id="KW-0560">Oxidoreductase</keyword>